<dbReference type="GO" id="GO:0004252">
    <property type="term" value="F:serine-type endopeptidase activity"/>
    <property type="evidence" value="ECO:0007669"/>
    <property type="project" value="InterPro"/>
</dbReference>
<organism evidence="2 3">
    <name type="scientific">Dictyobacter vulcani</name>
    <dbReference type="NCBI Taxonomy" id="2607529"/>
    <lineage>
        <taxon>Bacteria</taxon>
        <taxon>Bacillati</taxon>
        <taxon>Chloroflexota</taxon>
        <taxon>Ktedonobacteria</taxon>
        <taxon>Ktedonobacterales</taxon>
        <taxon>Dictyobacteraceae</taxon>
        <taxon>Dictyobacter</taxon>
    </lineage>
</organism>
<evidence type="ECO:0000313" key="3">
    <source>
        <dbReference type="Proteomes" id="UP000326912"/>
    </source>
</evidence>
<dbReference type="GO" id="GO:0008240">
    <property type="term" value="F:tripeptidyl-peptidase activity"/>
    <property type="evidence" value="ECO:0007669"/>
    <property type="project" value="TreeGrafter"/>
</dbReference>
<protein>
    <recommendedName>
        <fullName evidence="1">Peptidase S53 domain-containing protein</fullName>
    </recommendedName>
</protein>
<dbReference type="SUPFAM" id="SSF52743">
    <property type="entry name" value="Subtilisin-like"/>
    <property type="match status" value="1"/>
</dbReference>
<dbReference type="EMBL" id="BKZW01000004">
    <property type="protein sequence ID" value="GER91744.1"/>
    <property type="molecule type" value="Genomic_DNA"/>
</dbReference>
<keyword evidence="3" id="KW-1185">Reference proteome</keyword>
<dbReference type="PANTHER" id="PTHR14218:SF15">
    <property type="entry name" value="TRIPEPTIDYL-PEPTIDASE 1"/>
    <property type="match status" value="1"/>
</dbReference>
<proteinExistence type="predicted"/>
<dbReference type="RefSeq" id="WP_151759353.1">
    <property type="nucleotide sequence ID" value="NZ_BKZW01000004.1"/>
</dbReference>
<gene>
    <name evidence="2" type="ORF">KDW_59060</name>
</gene>
<evidence type="ECO:0000313" key="2">
    <source>
        <dbReference type="EMBL" id="GER91744.1"/>
    </source>
</evidence>
<dbReference type="CDD" id="cd04056">
    <property type="entry name" value="Peptidases_S53"/>
    <property type="match status" value="1"/>
</dbReference>
<dbReference type="AlphaFoldDB" id="A0A5J4KQU6"/>
<comment type="caution">
    <text evidence="2">The sequence shown here is derived from an EMBL/GenBank/DDBJ whole genome shotgun (WGS) entry which is preliminary data.</text>
</comment>
<evidence type="ECO:0000259" key="1">
    <source>
        <dbReference type="PROSITE" id="PS51695"/>
    </source>
</evidence>
<dbReference type="PROSITE" id="PS51695">
    <property type="entry name" value="SEDOLISIN"/>
    <property type="match status" value="1"/>
</dbReference>
<dbReference type="GO" id="GO:0006508">
    <property type="term" value="P:proteolysis"/>
    <property type="evidence" value="ECO:0007669"/>
    <property type="project" value="InterPro"/>
</dbReference>
<reference evidence="2 3" key="1">
    <citation type="submission" date="2019-10" db="EMBL/GenBank/DDBJ databases">
        <title>Dictyobacter vulcani sp. nov., within the class Ktedonobacteria, isolated from soil of volcanic Mt. Zao.</title>
        <authorList>
            <person name="Zheng Y."/>
            <person name="Wang C.M."/>
            <person name="Sakai Y."/>
            <person name="Abe K."/>
            <person name="Yokota A."/>
            <person name="Yabe S."/>
        </authorList>
    </citation>
    <scope>NUCLEOTIDE SEQUENCE [LARGE SCALE GENOMIC DNA]</scope>
    <source>
        <strain evidence="2 3">W12</strain>
    </source>
</reference>
<dbReference type="Gene3D" id="3.40.50.200">
    <property type="entry name" value="Peptidase S8/S53 domain"/>
    <property type="match status" value="1"/>
</dbReference>
<dbReference type="InterPro" id="IPR050819">
    <property type="entry name" value="Tripeptidyl-peptidase_I"/>
</dbReference>
<dbReference type="PANTHER" id="PTHR14218">
    <property type="entry name" value="PROTEASE S8 TRIPEPTIDYL PEPTIDASE I CLN2"/>
    <property type="match status" value="1"/>
</dbReference>
<name>A0A5J4KQU6_9CHLR</name>
<dbReference type="InterPro" id="IPR036852">
    <property type="entry name" value="Peptidase_S8/S53_dom_sf"/>
</dbReference>
<accession>A0A5J4KQU6</accession>
<feature type="domain" description="Peptidase S53" evidence="1">
    <location>
        <begin position="74"/>
        <end position="373"/>
    </location>
</feature>
<sequence>MKAMRWLLVGLISLLLVYGSLVRESQTAWAALPAHAAQQLAKHPPTHVIPVYNEALPVTRGLPACLRRMIRPRCYSPQQIRRAYQIQPLLNAGITGKGQTIVIVDFFQSPSVRSDLRLFDQLFHLPEPQLTIYAPTGLTPFNRKSKTQKLAAIETSLDVEWAHAIAPGAAIALVLSRSEEYEDVYAATKFAIEQHLGSVLSQSFGQPESTLPIEFARQEHELFEEARAQGMSVFASSGDRGTLSPIYGGMPRRVIAIGQGVEYPASDPLVTSVGGTSLFLDPGGSYAYESVWSNRSGAPGGGFSHIFARPDYQEGITGIGNTRSVPDVAYVGDPSTGVLVVTTILTGRPATSLLEAPARAHRNGPPWPHSATS</sequence>
<dbReference type="InterPro" id="IPR030400">
    <property type="entry name" value="Sedolisin_dom"/>
</dbReference>
<dbReference type="Proteomes" id="UP000326912">
    <property type="component" value="Unassembled WGS sequence"/>
</dbReference>